<dbReference type="RefSeq" id="WP_332617292.1">
    <property type="nucleotide sequence ID" value="NZ_JAXGFP010000005.1"/>
</dbReference>
<organism evidence="2 3">
    <name type="scientific">Novilysobacter erysipheiresistens</name>
    <dbReference type="NCBI Taxonomy" id="1749332"/>
    <lineage>
        <taxon>Bacteria</taxon>
        <taxon>Pseudomonadati</taxon>
        <taxon>Pseudomonadota</taxon>
        <taxon>Gammaproteobacteria</taxon>
        <taxon>Lysobacterales</taxon>
        <taxon>Lysobacteraceae</taxon>
        <taxon>Novilysobacter</taxon>
    </lineage>
</organism>
<evidence type="ECO:0000313" key="3">
    <source>
        <dbReference type="Proteomes" id="UP001355056"/>
    </source>
</evidence>
<gene>
    <name evidence="2" type="ORF">SNE34_11455</name>
</gene>
<proteinExistence type="predicted"/>
<keyword evidence="3" id="KW-1185">Reference proteome</keyword>
<comment type="caution">
    <text evidence="2">The sequence shown here is derived from an EMBL/GenBank/DDBJ whole genome shotgun (WGS) entry which is preliminary data.</text>
</comment>
<evidence type="ECO:0000256" key="1">
    <source>
        <dbReference type="SAM" id="SignalP"/>
    </source>
</evidence>
<reference evidence="2 3" key="1">
    <citation type="journal article" date="2016" name="Int. J. Syst. Evol. Microbiol.">
        <title>Lysobacter erysipheiresistens sp. nov., an antagonist of powdery mildew, isolated from tobacco-cultivated soil.</title>
        <authorList>
            <person name="Xie B."/>
            <person name="Li T."/>
            <person name="Lin X."/>
            <person name="Wang C.J."/>
            <person name="Chen Y.J."/>
            <person name="Liu W.J."/>
            <person name="Zhao Z.W."/>
        </authorList>
    </citation>
    <scope>NUCLEOTIDE SEQUENCE [LARGE SCALE GENOMIC DNA]</scope>
    <source>
        <strain evidence="2 3">RS-LYSO-3</strain>
    </source>
</reference>
<sequence>MTHCRFALAISLALLATSPAALAANDDHSKVNGTVRVDAGERAGDLDTVNGSIKVDTGAQVGDAETVNGSIRIADNVHAGGLSTVNGSIRTGRDVEIGADVGTVNGSVFVDRGGNIGGDVETVNGAIGLVDTDVAGGIETVNGDLTVGVGSHVRGGIHYEKPGQQWISFNRRDPRVIIGPNARVDGPLVFERDVELYVHESAQIGAVTGATAIRYQGDRAPTGK</sequence>
<evidence type="ECO:0008006" key="4">
    <source>
        <dbReference type="Google" id="ProtNLM"/>
    </source>
</evidence>
<feature type="signal peptide" evidence="1">
    <location>
        <begin position="1"/>
        <end position="23"/>
    </location>
</feature>
<feature type="chain" id="PRO_5045572642" description="Polymer-forming cytoskeletal protein" evidence="1">
    <location>
        <begin position="24"/>
        <end position="224"/>
    </location>
</feature>
<protein>
    <recommendedName>
        <fullName evidence="4">Polymer-forming cytoskeletal protein</fullName>
    </recommendedName>
</protein>
<name>A0ABU7Z063_9GAMM</name>
<dbReference type="EMBL" id="JAXGFP010000005">
    <property type="protein sequence ID" value="MEG3184625.1"/>
    <property type="molecule type" value="Genomic_DNA"/>
</dbReference>
<evidence type="ECO:0000313" key="2">
    <source>
        <dbReference type="EMBL" id="MEG3184625.1"/>
    </source>
</evidence>
<dbReference type="Proteomes" id="UP001355056">
    <property type="component" value="Unassembled WGS sequence"/>
</dbReference>
<keyword evidence="1" id="KW-0732">Signal</keyword>
<accession>A0ABU7Z063</accession>